<feature type="transmembrane region" description="Helical" evidence="1">
    <location>
        <begin position="341"/>
        <end position="362"/>
    </location>
</feature>
<protein>
    <submittedName>
        <fullName evidence="3">Unannotated protein</fullName>
    </submittedName>
</protein>
<feature type="transmembrane region" description="Helical" evidence="1">
    <location>
        <begin position="194"/>
        <end position="218"/>
    </location>
</feature>
<dbReference type="PANTHER" id="PTHR30590">
    <property type="entry name" value="INNER MEMBRANE PROTEIN"/>
    <property type="match status" value="1"/>
</dbReference>
<dbReference type="EMBL" id="CAEZXK010000001">
    <property type="protein sequence ID" value="CAB4677889.1"/>
    <property type="molecule type" value="Genomic_DNA"/>
</dbReference>
<dbReference type="AlphaFoldDB" id="A0A6J6MVZ7"/>
<reference evidence="3" key="1">
    <citation type="submission" date="2020-05" db="EMBL/GenBank/DDBJ databases">
        <authorList>
            <person name="Chiriac C."/>
            <person name="Salcher M."/>
            <person name="Ghai R."/>
            <person name="Kavagutti S V."/>
        </authorList>
    </citation>
    <scope>NUCLEOTIDE SEQUENCE</scope>
</reference>
<dbReference type="InterPro" id="IPR007349">
    <property type="entry name" value="DUF418"/>
</dbReference>
<keyword evidence="1" id="KW-0472">Membrane</keyword>
<evidence type="ECO:0000313" key="3">
    <source>
        <dbReference type="EMBL" id="CAB4677889.1"/>
    </source>
</evidence>
<sequence length="385" mass="42057">MIQRDSFPDILRGFALLGIALVNIPLLAIDPVTNFEGADLTDFSNASTAFIVIALFQAKFYLLFSFLFGYSAHYILKDSKQNRGRWVGRSVGLVLLGILHFSLLFFGDILFVYGLFGLLLLAFYFRKDKTLKVWAWIIYVISGLLLLAASALTMLGEQFLAMKGKTFPEVSTDEFASVMTNDNFIASISERLELWITAAPTGFLLQGPMVFVAFLVGVLAARRKALGEGANASTMKKLAVWGLTLGLPIQLLSAYIFIQNAVSENYSYGTYLLSIAINFLAAPILSAGYVGLLWLISRKLQLGLLSSAGKYSLTIYLSQSVIFATLFSGWGFGLFAQLGVLPVTLIGFATWLALALIAQLVAKSGRKGPMESLLTGFSKMFAGKQ</sequence>
<feature type="transmembrane region" description="Helical" evidence="1">
    <location>
        <begin position="12"/>
        <end position="29"/>
    </location>
</feature>
<feature type="transmembrane region" description="Helical" evidence="1">
    <location>
        <begin position="133"/>
        <end position="155"/>
    </location>
</feature>
<name>A0A6J6MVZ7_9ZZZZ</name>
<organism evidence="3">
    <name type="scientific">freshwater metagenome</name>
    <dbReference type="NCBI Taxonomy" id="449393"/>
    <lineage>
        <taxon>unclassified sequences</taxon>
        <taxon>metagenomes</taxon>
        <taxon>ecological metagenomes</taxon>
    </lineage>
</organism>
<dbReference type="InterPro" id="IPR052529">
    <property type="entry name" value="Bact_Transport_Assoc"/>
</dbReference>
<gene>
    <name evidence="3" type="ORF">UFOPK2370_00037</name>
</gene>
<feature type="transmembrane region" description="Helical" evidence="1">
    <location>
        <begin position="86"/>
        <end position="103"/>
    </location>
</feature>
<feature type="transmembrane region" description="Helical" evidence="1">
    <location>
        <begin position="270"/>
        <end position="295"/>
    </location>
</feature>
<keyword evidence="1" id="KW-0812">Transmembrane</keyword>
<feature type="transmembrane region" description="Helical" evidence="1">
    <location>
        <begin position="109"/>
        <end position="126"/>
    </location>
</feature>
<feature type="transmembrane region" description="Helical" evidence="1">
    <location>
        <begin position="238"/>
        <end position="258"/>
    </location>
</feature>
<dbReference type="Pfam" id="PF04235">
    <property type="entry name" value="DUF418"/>
    <property type="match status" value="1"/>
</dbReference>
<dbReference type="PANTHER" id="PTHR30590:SF2">
    <property type="entry name" value="INNER MEMBRANE PROTEIN"/>
    <property type="match status" value="1"/>
</dbReference>
<keyword evidence="1" id="KW-1133">Transmembrane helix</keyword>
<feature type="domain" description="DUF418" evidence="2">
    <location>
        <begin position="221"/>
        <end position="374"/>
    </location>
</feature>
<evidence type="ECO:0000256" key="1">
    <source>
        <dbReference type="SAM" id="Phobius"/>
    </source>
</evidence>
<evidence type="ECO:0000259" key="2">
    <source>
        <dbReference type="Pfam" id="PF04235"/>
    </source>
</evidence>
<proteinExistence type="predicted"/>
<feature type="transmembrane region" description="Helical" evidence="1">
    <location>
        <begin position="49"/>
        <end position="74"/>
    </location>
</feature>
<accession>A0A6J6MVZ7</accession>
<feature type="transmembrane region" description="Helical" evidence="1">
    <location>
        <begin position="315"/>
        <end position="335"/>
    </location>
</feature>